<sequence length="60" mass="6867">MRGTSATPKERRQAQRIHGLYRAWNRNRSDLDILQQLHAAIGDYLVSSTMEAAPREDQAD</sequence>
<dbReference type="Proteomes" id="UP000198507">
    <property type="component" value="Unassembled WGS sequence"/>
</dbReference>
<evidence type="ECO:0000313" key="1">
    <source>
        <dbReference type="EMBL" id="SET99096.1"/>
    </source>
</evidence>
<proteinExistence type="predicted"/>
<evidence type="ECO:0000313" key="2">
    <source>
        <dbReference type="Proteomes" id="UP000198507"/>
    </source>
</evidence>
<dbReference type="AlphaFoldDB" id="A0A1I0IQB2"/>
<dbReference type="EMBL" id="FOIE01000014">
    <property type="protein sequence ID" value="SET99096.1"/>
    <property type="molecule type" value="Genomic_DNA"/>
</dbReference>
<name>A0A1I0IQB2_9ACTN</name>
<accession>A0A1I0IQB2</accession>
<keyword evidence="2" id="KW-1185">Reference proteome</keyword>
<reference evidence="2" key="1">
    <citation type="submission" date="2016-10" db="EMBL/GenBank/DDBJ databases">
        <authorList>
            <person name="Varghese N."/>
            <person name="Submissions S."/>
        </authorList>
    </citation>
    <scope>NUCLEOTIDE SEQUENCE [LARGE SCALE GENOMIC DNA]</scope>
    <source>
        <strain evidence="2">DSM 44209</strain>
    </source>
</reference>
<gene>
    <name evidence="1" type="ORF">SAMN04488546_4573</name>
</gene>
<protein>
    <submittedName>
        <fullName evidence="1">Uncharacterized protein</fullName>
    </submittedName>
</protein>
<organism evidence="1 2">
    <name type="scientific">Geodermatophilus poikilotrophus</name>
    <dbReference type="NCBI Taxonomy" id="1333667"/>
    <lineage>
        <taxon>Bacteria</taxon>
        <taxon>Bacillati</taxon>
        <taxon>Actinomycetota</taxon>
        <taxon>Actinomycetes</taxon>
        <taxon>Geodermatophilales</taxon>
        <taxon>Geodermatophilaceae</taxon>
        <taxon>Geodermatophilus</taxon>
    </lineage>
</organism>